<dbReference type="InterPro" id="IPR036078">
    <property type="entry name" value="Spo11/TopoVI_A_sf"/>
</dbReference>
<gene>
    <name evidence="16" type="primary">Spo11-L</name>
    <name evidence="16" type="ORF">Hamer_G008741</name>
</gene>
<dbReference type="AlphaFoldDB" id="A0A8J5N5M5"/>
<dbReference type="PRINTS" id="PR01551">
    <property type="entry name" value="SPO11HOMOLOG"/>
</dbReference>
<feature type="domain" description="Spo11/DNA topoisomerase VI subunit A N-terminal" evidence="14">
    <location>
        <begin position="157"/>
        <end position="217"/>
    </location>
</feature>
<dbReference type="Pfam" id="PF21180">
    <property type="entry name" value="TOP6A-Spo11_Toprim"/>
    <property type="match status" value="1"/>
</dbReference>
<dbReference type="InterPro" id="IPR013049">
    <property type="entry name" value="Spo11/TopoVI_A_N"/>
</dbReference>
<evidence type="ECO:0000256" key="5">
    <source>
        <dbReference type="ARBA" id="ARBA00012895"/>
    </source>
</evidence>
<dbReference type="Pfam" id="PF04406">
    <property type="entry name" value="TP6A_N"/>
    <property type="match status" value="1"/>
</dbReference>
<comment type="similarity">
    <text evidence="4 12">Belongs to the TOP6A family.</text>
</comment>
<dbReference type="Gene3D" id="3.40.1360.10">
    <property type="match status" value="1"/>
</dbReference>
<dbReference type="Gene3D" id="1.10.10.10">
    <property type="entry name" value="Winged helix-like DNA-binding domain superfamily/Winged helix DNA-binding domain"/>
    <property type="match status" value="1"/>
</dbReference>
<dbReference type="InterPro" id="IPR034136">
    <property type="entry name" value="TOPRIM_Topo6A/Spo11"/>
</dbReference>
<dbReference type="GO" id="GO:0000706">
    <property type="term" value="P:meiotic DNA double-strand break processing"/>
    <property type="evidence" value="ECO:0007669"/>
    <property type="project" value="TreeGrafter"/>
</dbReference>
<organism evidence="16 17">
    <name type="scientific">Homarus americanus</name>
    <name type="common">American lobster</name>
    <dbReference type="NCBI Taxonomy" id="6706"/>
    <lineage>
        <taxon>Eukaryota</taxon>
        <taxon>Metazoa</taxon>
        <taxon>Ecdysozoa</taxon>
        <taxon>Arthropoda</taxon>
        <taxon>Crustacea</taxon>
        <taxon>Multicrustacea</taxon>
        <taxon>Malacostraca</taxon>
        <taxon>Eumalacostraca</taxon>
        <taxon>Eucarida</taxon>
        <taxon>Decapoda</taxon>
        <taxon>Pleocyemata</taxon>
        <taxon>Astacidea</taxon>
        <taxon>Nephropoidea</taxon>
        <taxon>Nephropidae</taxon>
        <taxon>Homarus</taxon>
    </lineage>
</organism>
<feature type="domain" description="Topoisomerase 6 subunit A/Spo11 TOPRIM" evidence="15">
    <location>
        <begin position="267"/>
        <end position="436"/>
    </location>
</feature>
<dbReference type="GO" id="GO:0000228">
    <property type="term" value="C:nuclear chromosome"/>
    <property type="evidence" value="ECO:0007669"/>
    <property type="project" value="TreeGrafter"/>
</dbReference>
<evidence type="ECO:0000259" key="15">
    <source>
        <dbReference type="Pfam" id="PF21180"/>
    </source>
</evidence>
<keyword evidence="6" id="KW-0479">Metal-binding</keyword>
<name>A0A8J5N5M5_HOMAM</name>
<dbReference type="CDD" id="cd00223">
    <property type="entry name" value="TOPRIM_TopoIIB_SPO"/>
    <property type="match status" value="1"/>
</dbReference>
<dbReference type="GO" id="GO:0005524">
    <property type="term" value="F:ATP binding"/>
    <property type="evidence" value="ECO:0007669"/>
    <property type="project" value="InterPro"/>
</dbReference>
<evidence type="ECO:0000256" key="3">
    <source>
        <dbReference type="ARBA" id="ARBA00004123"/>
    </source>
</evidence>
<evidence type="ECO:0000256" key="12">
    <source>
        <dbReference type="PROSITE-ProRule" id="PRU01385"/>
    </source>
</evidence>
<evidence type="ECO:0000256" key="8">
    <source>
        <dbReference type="ARBA" id="ARBA00023029"/>
    </source>
</evidence>
<evidence type="ECO:0000313" key="17">
    <source>
        <dbReference type="Proteomes" id="UP000747542"/>
    </source>
</evidence>
<keyword evidence="7" id="KW-0460">Magnesium</keyword>
<feature type="active site" description="O-(5'-phospho-DNA)-tyrosine intermediate" evidence="12">
    <location>
        <position position="186"/>
    </location>
</feature>
<comment type="catalytic activity">
    <reaction evidence="1 12">
        <text>ATP-dependent breakage, passage and rejoining of double-stranded DNA.</text>
        <dbReference type="EC" id="5.6.2.2"/>
    </reaction>
</comment>
<keyword evidence="8 12" id="KW-0799">Topoisomerase</keyword>
<dbReference type="GO" id="GO:0003918">
    <property type="term" value="F:DNA topoisomerase type II (double strand cut, ATP-hydrolyzing) activity"/>
    <property type="evidence" value="ECO:0007669"/>
    <property type="project" value="UniProtKB-UniRule"/>
</dbReference>
<comment type="cofactor">
    <cofactor evidence="2">
        <name>Mg(2+)</name>
        <dbReference type="ChEBI" id="CHEBI:18420"/>
    </cofactor>
</comment>
<comment type="caution">
    <text evidence="16">The sequence shown here is derived from an EMBL/GenBank/DDBJ whole genome shotgun (WGS) entry which is preliminary data.</text>
</comment>
<evidence type="ECO:0000256" key="11">
    <source>
        <dbReference type="ARBA" id="ARBA00023242"/>
    </source>
</evidence>
<dbReference type="InterPro" id="IPR013048">
    <property type="entry name" value="Meiotic_Spo11"/>
</dbReference>
<accession>A0A8J5N5M5</accession>
<feature type="region of interest" description="Disordered" evidence="13">
    <location>
        <begin position="129"/>
        <end position="150"/>
    </location>
</feature>
<keyword evidence="9 12" id="KW-0238">DNA-binding</keyword>
<dbReference type="GO" id="GO:0042138">
    <property type="term" value="P:meiotic DNA double-strand break formation"/>
    <property type="evidence" value="ECO:0007669"/>
    <property type="project" value="InterPro"/>
</dbReference>
<keyword evidence="17" id="KW-1185">Reference proteome</keyword>
<dbReference type="InterPro" id="IPR002815">
    <property type="entry name" value="Spo11/TopoVI_A"/>
</dbReference>
<comment type="subcellular location">
    <subcellularLocation>
        <location evidence="3">Nucleus</location>
    </subcellularLocation>
</comment>
<dbReference type="GO" id="GO:0046872">
    <property type="term" value="F:metal ion binding"/>
    <property type="evidence" value="ECO:0007669"/>
    <property type="project" value="UniProtKB-KW"/>
</dbReference>
<dbReference type="SUPFAM" id="SSF56726">
    <property type="entry name" value="DNA topoisomerase IV, alpha subunit"/>
    <property type="match status" value="1"/>
</dbReference>
<dbReference type="Proteomes" id="UP000747542">
    <property type="component" value="Unassembled WGS sequence"/>
</dbReference>
<evidence type="ECO:0000313" key="16">
    <source>
        <dbReference type="EMBL" id="KAG7173198.1"/>
    </source>
</evidence>
<dbReference type="PANTHER" id="PTHR10848">
    <property type="entry name" value="MEIOTIC RECOMBINATION PROTEIN SPO11"/>
    <property type="match status" value="1"/>
</dbReference>
<keyword evidence="11" id="KW-0539">Nucleus</keyword>
<dbReference type="GO" id="GO:0007131">
    <property type="term" value="P:reciprocal meiotic recombination"/>
    <property type="evidence" value="ECO:0007669"/>
    <property type="project" value="TreeGrafter"/>
</dbReference>
<evidence type="ECO:0000256" key="7">
    <source>
        <dbReference type="ARBA" id="ARBA00022842"/>
    </source>
</evidence>
<keyword evidence="10 12" id="KW-0413">Isomerase</keyword>
<protein>
    <recommendedName>
        <fullName evidence="5">DNA topoisomerase (ATP-hydrolyzing)</fullName>
        <ecNumber evidence="5">5.6.2.2</ecNumber>
    </recommendedName>
</protein>
<evidence type="ECO:0000256" key="4">
    <source>
        <dbReference type="ARBA" id="ARBA00006559"/>
    </source>
</evidence>
<dbReference type="PRINTS" id="PR01550">
    <property type="entry name" value="TOP6AFAMILY"/>
</dbReference>
<dbReference type="GO" id="GO:0003677">
    <property type="term" value="F:DNA binding"/>
    <property type="evidence" value="ECO:0007669"/>
    <property type="project" value="UniProtKB-UniRule"/>
</dbReference>
<dbReference type="InterPro" id="IPR036388">
    <property type="entry name" value="WH-like_DNA-bd_sf"/>
</dbReference>
<evidence type="ECO:0000256" key="1">
    <source>
        <dbReference type="ARBA" id="ARBA00000185"/>
    </source>
</evidence>
<dbReference type="PANTHER" id="PTHR10848:SF0">
    <property type="entry name" value="MEIOTIC RECOMBINATION PROTEIN SPO11"/>
    <property type="match status" value="1"/>
</dbReference>
<sequence>MNSVDLKKGLRIMKQVSNLVTLAGDCEEDKESAEYDFKIFESLFSARRLLHLTDIVTLISPWCRMAVNEEFWCEIEKLRMIILREGEEYNQTAMAMMNWEDISREMLGGCERIVEDVVASISVGEPPVLRVPRPPRSDKSGSGGESLVSLGAPRSTRRFTHLLHTLAQAYRLVTSGTYATRRDVYYESVGLYQTQASMDRSAEDLTRLLGVPRESLHLTITGKGLVAGALTYTTYSGTIVNVCQSQKGLLVPDSVEGLTGVVSDARYILVVEKDATFQKLVEAQVHRTYGPAILITGKGYPDISTRQLVHRLWRELKVPVLALTDADPYGLHIAAIYKFGALAREEPGLSVNNLSWLGVLPSDLRALQLPAHALLPLSPKDHGKLASLAAHPSLSTNPSWLRQIEEQRECGYKAEIQSLTHISPDYLTSIYLPSKLRQGGWIL</sequence>
<dbReference type="EC" id="5.6.2.2" evidence="5"/>
<evidence type="ECO:0000256" key="10">
    <source>
        <dbReference type="ARBA" id="ARBA00023235"/>
    </source>
</evidence>
<proteinExistence type="inferred from homology"/>
<evidence type="ECO:0000256" key="2">
    <source>
        <dbReference type="ARBA" id="ARBA00001946"/>
    </source>
</evidence>
<evidence type="ECO:0000256" key="9">
    <source>
        <dbReference type="ARBA" id="ARBA00023125"/>
    </source>
</evidence>
<dbReference type="PROSITE" id="PS52041">
    <property type="entry name" value="TOPO_IIB"/>
    <property type="match status" value="1"/>
</dbReference>
<reference evidence="16" key="1">
    <citation type="journal article" date="2021" name="Sci. Adv.">
        <title>The American lobster genome reveals insights on longevity, neural, and immune adaptations.</title>
        <authorList>
            <person name="Polinski J.M."/>
            <person name="Zimin A.V."/>
            <person name="Clark K.F."/>
            <person name="Kohn A.B."/>
            <person name="Sadowski N."/>
            <person name="Timp W."/>
            <person name="Ptitsyn A."/>
            <person name="Khanna P."/>
            <person name="Romanova D.Y."/>
            <person name="Williams P."/>
            <person name="Greenwood S.J."/>
            <person name="Moroz L.L."/>
            <person name="Walt D.R."/>
            <person name="Bodnar A.G."/>
        </authorList>
    </citation>
    <scope>NUCLEOTIDE SEQUENCE</scope>
    <source>
        <strain evidence="16">GMGI-L3</strain>
    </source>
</reference>
<evidence type="ECO:0000256" key="13">
    <source>
        <dbReference type="SAM" id="MobiDB-lite"/>
    </source>
</evidence>
<dbReference type="EMBL" id="JAHLQT010010178">
    <property type="protein sequence ID" value="KAG7173198.1"/>
    <property type="molecule type" value="Genomic_DNA"/>
</dbReference>
<evidence type="ECO:0000256" key="6">
    <source>
        <dbReference type="ARBA" id="ARBA00022723"/>
    </source>
</evidence>
<evidence type="ECO:0000259" key="14">
    <source>
        <dbReference type="Pfam" id="PF04406"/>
    </source>
</evidence>